<feature type="region of interest" description="Disordered" evidence="1">
    <location>
        <begin position="235"/>
        <end position="266"/>
    </location>
</feature>
<feature type="region of interest" description="Disordered" evidence="1">
    <location>
        <begin position="513"/>
        <end position="556"/>
    </location>
</feature>
<dbReference type="AlphaFoldDB" id="A0A0W4ZIU3"/>
<name>A0A0W4ZIU3_PNEJ7</name>
<dbReference type="VEuPathDB" id="FungiDB:T551_02714"/>
<sequence>MIYKLFFVCPVEDPLGNSLLICKNYHHFRSSVDPYLKSTYHEYAMEHVETVRPYLKNIQENVNKYGKPVVFHIRDKYNVYAHPYVLHMKDSAYQYIQKHIQPVGIRYFKVCNEFYKDTLKKYVIYFENIYWKSIHPTVYMSTQITYNFYKSKCITFYRQVKPYAIQLLKTTYMFCKKEVYPRIIRILFKFKDFFFSYIVPKFNLLWETHVKPQLERIYERIFQYKEIDSDTLKVQSDKRSGSSLNQNTYPKESVSKQKHNTQTSPSHLDDQLISEMLSLWTDNLNKISKGIENLLIDDLVNVLLPIIYKKEKATIQNLLTELNLLVDSEISKIKNKIISKNNVLKNVNSKDAYYNINDIKESGKTIHTKALEIRTYLKSIENDCKKKIIKKSKLSFNQIVIFQSEMVSLFEVFIKSNIKNENHKKIYDKYFNFETLINTIEKQLFDSVLNSTLSSLKQIRNLSIKAEITLNNIAGLAARQLKDFKSVNASNTIIQKLYNDSVNENHTFSQNISERSHAQAFQNKQEENSKAEPESSVLNANPNSHTEIQDNSSISK</sequence>
<evidence type="ECO:0000313" key="3">
    <source>
        <dbReference type="Proteomes" id="UP000053447"/>
    </source>
</evidence>
<protein>
    <submittedName>
        <fullName evidence="2">Uncharacterized protein</fullName>
    </submittedName>
</protein>
<feature type="compositionally biased region" description="Polar residues" evidence="1">
    <location>
        <begin position="241"/>
        <end position="250"/>
    </location>
</feature>
<dbReference type="OrthoDB" id="3260408at2759"/>
<dbReference type="eggNOG" id="ENOG502SGAD">
    <property type="taxonomic scope" value="Eukaryota"/>
</dbReference>
<feature type="compositionally biased region" description="Polar residues" evidence="1">
    <location>
        <begin position="513"/>
        <end position="523"/>
    </location>
</feature>
<comment type="caution">
    <text evidence="2">The sequence shown here is derived from an EMBL/GenBank/DDBJ whole genome shotgun (WGS) entry which is preliminary data.</text>
</comment>
<feature type="compositionally biased region" description="Basic and acidic residues" evidence="1">
    <location>
        <begin position="524"/>
        <end position="533"/>
    </location>
</feature>
<keyword evidence="3" id="KW-1185">Reference proteome</keyword>
<accession>A0A0W4ZIU3</accession>
<feature type="compositionally biased region" description="Polar residues" evidence="1">
    <location>
        <begin position="536"/>
        <end position="556"/>
    </location>
</feature>
<dbReference type="RefSeq" id="XP_018228857.1">
    <property type="nucleotide sequence ID" value="XM_018374977.1"/>
</dbReference>
<organism evidence="2 3">
    <name type="scientific">Pneumocystis jirovecii (strain RU7)</name>
    <name type="common">Human pneumocystis pneumonia agent</name>
    <dbReference type="NCBI Taxonomy" id="1408657"/>
    <lineage>
        <taxon>Eukaryota</taxon>
        <taxon>Fungi</taxon>
        <taxon>Dikarya</taxon>
        <taxon>Ascomycota</taxon>
        <taxon>Taphrinomycotina</taxon>
        <taxon>Pneumocystomycetes</taxon>
        <taxon>Pneumocystaceae</taxon>
        <taxon>Pneumocystis</taxon>
    </lineage>
</organism>
<dbReference type="STRING" id="1408657.A0A0W4ZIU3"/>
<reference evidence="3" key="1">
    <citation type="journal article" date="2016" name="Nat. Commun.">
        <title>Genome analysis of three Pneumocystis species reveals adaptation mechanisms to life exclusively in mammalian hosts.</title>
        <authorList>
            <person name="Ma L."/>
            <person name="Chen Z."/>
            <person name="Huang D.W."/>
            <person name="Kutty G."/>
            <person name="Ishihara M."/>
            <person name="Wang H."/>
            <person name="Abouelleil A."/>
            <person name="Bishop L."/>
            <person name="Davey E."/>
            <person name="Deng R."/>
            <person name="Deng X."/>
            <person name="Fan L."/>
            <person name="Fantoni G."/>
            <person name="Fitzgerald M."/>
            <person name="Gogineni E."/>
            <person name="Goldberg J.M."/>
            <person name="Handley G."/>
            <person name="Hu X."/>
            <person name="Huber C."/>
            <person name="Jiao X."/>
            <person name="Jones K."/>
            <person name="Levin J.Z."/>
            <person name="Liu Y."/>
            <person name="Macdonald P."/>
            <person name="Melnikov A."/>
            <person name="Raley C."/>
            <person name="Sassi M."/>
            <person name="Sherman B.T."/>
            <person name="Song X."/>
            <person name="Sykes S."/>
            <person name="Tran B."/>
            <person name="Walsh L."/>
            <person name="Xia Y."/>
            <person name="Yang J."/>
            <person name="Young S."/>
            <person name="Zeng Q."/>
            <person name="Zheng X."/>
            <person name="Stephens R."/>
            <person name="Nusbaum C."/>
            <person name="Birren B.W."/>
            <person name="Azadi P."/>
            <person name="Lempicki R.A."/>
            <person name="Cuomo C.A."/>
            <person name="Kovacs J.A."/>
        </authorList>
    </citation>
    <scope>NUCLEOTIDE SEQUENCE [LARGE SCALE GENOMIC DNA]</scope>
    <source>
        <strain evidence="3">RU7</strain>
    </source>
</reference>
<evidence type="ECO:0000313" key="2">
    <source>
        <dbReference type="EMBL" id="KTW28295.1"/>
    </source>
</evidence>
<dbReference type="GeneID" id="28941232"/>
<gene>
    <name evidence="2" type="ORF">T551_02714</name>
</gene>
<dbReference type="Proteomes" id="UP000053447">
    <property type="component" value="Unassembled WGS sequence"/>
</dbReference>
<evidence type="ECO:0000256" key="1">
    <source>
        <dbReference type="SAM" id="MobiDB-lite"/>
    </source>
</evidence>
<dbReference type="EMBL" id="LFWA01000012">
    <property type="protein sequence ID" value="KTW28295.1"/>
    <property type="molecule type" value="Genomic_DNA"/>
</dbReference>
<proteinExistence type="predicted"/>